<dbReference type="Proteomes" id="UP000186104">
    <property type="component" value="Chromosome"/>
</dbReference>
<dbReference type="KEGG" id="dtm:BJL86_0773"/>
<gene>
    <name evidence="2" type="ORF">BJL86_0773</name>
</gene>
<keyword evidence="3" id="KW-1185">Reference proteome</keyword>
<dbReference type="STRING" id="499555.BJL86_0773"/>
<dbReference type="OrthoDB" id="4552676at2"/>
<protein>
    <submittedName>
        <fullName evidence="2">Uncharacterized protein</fullName>
    </submittedName>
</protein>
<evidence type="ECO:0000313" key="3">
    <source>
        <dbReference type="Proteomes" id="UP000186104"/>
    </source>
</evidence>
<dbReference type="RefSeq" id="WP_067472689.1">
    <property type="nucleotide sequence ID" value="NZ_CP015961.1"/>
</dbReference>
<feature type="transmembrane region" description="Helical" evidence="1">
    <location>
        <begin position="29"/>
        <end position="52"/>
    </location>
</feature>
<feature type="transmembrane region" description="Helical" evidence="1">
    <location>
        <begin position="142"/>
        <end position="163"/>
    </location>
</feature>
<feature type="transmembrane region" description="Helical" evidence="1">
    <location>
        <begin position="99"/>
        <end position="122"/>
    </location>
</feature>
<keyword evidence="1" id="KW-0812">Transmembrane</keyword>
<reference evidence="2 3" key="1">
    <citation type="submission" date="2016-06" db="EMBL/GenBank/DDBJ databases">
        <title>Complete genome sequence of a saline-alkali tolerant type strain Dietzia timorensis ID05-A0528T.</title>
        <authorList>
            <person name="Wu X."/>
        </authorList>
    </citation>
    <scope>NUCLEOTIDE SEQUENCE [LARGE SCALE GENOMIC DNA]</scope>
    <source>
        <strain evidence="2 3">ID05-A0528</strain>
    </source>
</reference>
<sequence length="182" mass="19483">MSTSTFVSTADTISGLNDPSMSDERESDIVLRGTAFAYTLSTFAALVVPIGLALTGTGLWSIVAFAALIIPSLALSLYCRSEGLSMELLAARSTRRRKITFWATTIALIVGFFAALSFHAATGHPLIDVGNGFDSGAPELHFGFPFGLVVGGLIGTAVAIYSLRRGRRLAVQREREQRLIEE</sequence>
<name>A0A173LIX0_9ACTN</name>
<dbReference type="EMBL" id="CP015961">
    <property type="protein sequence ID" value="ANI91574.1"/>
    <property type="molecule type" value="Genomic_DNA"/>
</dbReference>
<dbReference type="AlphaFoldDB" id="A0A173LIX0"/>
<keyword evidence="1" id="KW-0472">Membrane</keyword>
<evidence type="ECO:0000313" key="2">
    <source>
        <dbReference type="EMBL" id="ANI91574.1"/>
    </source>
</evidence>
<evidence type="ECO:0000256" key="1">
    <source>
        <dbReference type="SAM" id="Phobius"/>
    </source>
</evidence>
<feature type="transmembrane region" description="Helical" evidence="1">
    <location>
        <begin position="58"/>
        <end position="78"/>
    </location>
</feature>
<proteinExistence type="predicted"/>
<organism evidence="2 3">
    <name type="scientific">Dietzia timorensis</name>
    <dbReference type="NCBI Taxonomy" id="499555"/>
    <lineage>
        <taxon>Bacteria</taxon>
        <taxon>Bacillati</taxon>
        <taxon>Actinomycetota</taxon>
        <taxon>Actinomycetes</taxon>
        <taxon>Mycobacteriales</taxon>
        <taxon>Dietziaceae</taxon>
        <taxon>Dietzia</taxon>
    </lineage>
</organism>
<accession>A0A173LIX0</accession>
<keyword evidence="1" id="KW-1133">Transmembrane helix</keyword>